<accession>E4TI75</accession>
<dbReference type="GO" id="GO:0006189">
    <property type="term" value="P:'de novo' IMP biosynthetic process"/>
    <property type="evidence" value="ECO:0007669"/>
    <property type="project" value="UniProtKB-UniRule"/>
</dbReference>
<keyword evidence="7 10" id="KW-0511">Multifunctional enzyme</keyword>
<dbReference type="GO" id="GO:0005829">
    <property type="term" value="C:cytosol"/>
    <property type="evidence" value="ECO:0007669"/>
    <property type="project" value="TreeGrafter"/>
</dbReference>
<dbReference type="SUPFAM" id="SSF52335">
    <property type="entry name" value="Methylglyoxal synthase-like"/>
    <property type="match status" value="1"/>
</dbReference>
<evidence type="ECO:0000256" key="3">
    <source>
        <dbReference type="ARBA" id="ARBA00007667"/>
    </source>
</evidence>
<dbReference type="UniPathway" id="UPA00074">
    <property type="reaction ID" value="UER00133"/>
</dbReference>
<dbReference type="KEGG" id="cni:Calni_1080"/>
<comment type="catalytic activity">
    <reaction evidence="8 10">
        <text>(6R)-10-formyltetrahydrofolate + 5-amino-1-(5-phospho-beta-D-ribosyl)imidazole-4-carboxamide = 5-formamido-1-(5-phospho-D-ribosyl)imidazole-4-carboxamide + (6S)-5,6,7,8-tetrahydrofolate</text>
        <dbReference type="Rhea" id="RHEA:22192"/>
        <dbReference type="ChEBI" id="CHEBI:57453"/>
        <dbReference type="ChEBI" id="CHEBI:58467"/>
        <dbReference type="ChEBI" id="CHEBI:58475"/>
        <dbReference type="ChEBI" id="CHEBI:195366"/>
        <dbReference type="EC" id="2.1.2.3"/>
    </reaction>
</comment>
<dbReference type="STRING" id="768670.Calni_1080"/>
<sequence>MIIMPKRALISVSKKDGLIDFARFLVNKGVEILSTGGTYKLLKENNISVVEISEFTGFPEMLDGRVKTLHPKVHAGILNIRDNKNHRETMATHNLKDIDMVVVNLYPFEETVSKENVSLDEAIENIDIGGPSMIRSAAKNFKFVTVVTDPKDYGKIINEMDVKGGVSFETRIDLARKAYSLTAFYDSMISNYFNRLLGIKFPEYATVSGRLKEIMRYGENPHQDSAFYVHPLIKEVSVSTSKQLQGKELSFNNIVDINSAFELLKEFDEPAVVIVKHNNPCGVAIGKDLLEAYLLALECDPISAFGGIVALNRIVDKSVAEEMKKLFLEVIIAPAFDNEAIQLLAEKKNLRLIETGEISKYRDPELDLKKVVGGFLLQDRDLHQLDDIRSLPVPTKRKPTDFEYKALDFAWKVAKHVKSNAIVYSNDRQTIGIGAGQMSRVDSSKIAALKARKPIDGLAMASDAFFPFRDSIDEAAERGIKAIIQPGGSIRDEEVIKACDEHGIAMVFTGIRHFKH</sequence>
<dbReference type="EC" id="2.1.2.3" evidence="10"/>
<dbReference type="AlphaFoldDB" id="E4TI75"/>
<dbReference type="InterPro" id="IPR024051">
    <property type="entry name" value="AICAR_Tfase_dup_dom_sf"/>
</dbReference>
<dbReference type="InterPro" id="IPR036914">
    <property type="entry name" value="MGS-like_dom_sf"/>
</dbReference>
<dbReference type="Gene3D" id="3.40.50.1380">
    <property type="entry name" value="Methylglyoxal synthase-like domain"/>
    <property type="match status" value="1"/>
</dbReference>
<evidence type="ECO:0000259" key="11">
    <source>
        <dbReference type="PROSITE" id="PS51855"/>
    </source>
</evidence>
<dbReference type="eggNOG" id="COG0138">
    <property type="taxonomic scope" value="Bacteria"/>
</dbReference>
<dbReference type="NCBIfam" id="TIGR00355">
    <property type="entry name" value="purH"/>
    <property type="match status" value="1"/>
</dbReference>
<dbReference type="EMBL" id="CP002347">
    <property type="protein sequence ID" value="ADR18991.1"/>
    <property type="molecule type" value="Genomic_DNA"/>
</dbReference>
<dbReference type="InterPro" id="IPR011607">
    <property type="entry name" value="MGS-like_dom"/>
</dbReference>
<dbReference type="Pfam" id="PF01808">
    <property type="entry name" value="AICARFT_IMPCHas"/>
    <property type="match status" value="1"/>
</dbReference>
<dbReference type="PIRSF" id="PIRSF000414">
    <property type="entry name" value="AICARFT_IMPCHas"/>
    <property type="match status" value="1"/>
</dbReference>
<dbReference type="NCBIfam" id="NF002049">
    <property type="entry name" value="PRK00881.1"/>
    <property type="match status" value="1"/>
</dbReference>
<feature type="domain" description="MGS-like" evidence="11">
    <location>
        <begin position="1"/>
        <end position="148"/>
    </location>
</feature>
<dbReference type="HAMAP" id="MF_00139">
    <property type="entry name" value="PurH"/>
    <property type="match status" value="1"/>
</dbReference>
<dbReference type="InterPro" id="IPR016193">
    <property type="entry name" value="Cytidine_deaminase-like"/>
</dbReference>
<dbReference type="PANTHER" id="PTHR11692">
    <property type="entry name" value="BIFUNCTIONAL PURINE BIOSYNTHESIS PROTEIN PURH"/>
    <property type="match status" value="1"/>
</dbReference>
<comment type="similarity">
    <text evidence="3 10">Belongs to the PurH family.</text>
</comment>
<dbReference type="Pfam" id="PF02142">
    <property type="entry name" value="MGS"/>
    <property type="match status" value="1"/>
</dbReference>
<comment type="pathway">
    <text evidence="2 10">Purine metabolism; IMP biosynthesis via de novo pathway; 5-formamido-1-(5-phospho-D-ribosyl)imidazole-4-carboxamide from 5-amino-1-(5-phospho-D-ribosyl)imidazole-4-carboxamide (10-formyl THF route): step 1/1.</text>
</comment>
<evidence type="ECO:0000256" key="10">
    <source>
        <dbReference type="HAMAP-Rule" id="MF_00139"/>
    </source>
</evidence>
<dbReference type="SUPFAM" id="SSF53927">
    <property type="entry name" value="Cytidine deaminase-like"/>
    <property type="match status" value="1"/>
</dbReference>
<dbReference type="RefSeq" id="WP_013451203.1">
    <property type="nucleotide sequence ID" value="NC_014758.1"/>
</dbReference>
<reference evidence="12 13" key="2">
    <citation type="journal article" date="2011" name="Stand. Genomic Sci.">
        <title>Complete genome sequence of Calditerrivibrio nitroreducens type strain (Yu37-1).</title>
        <authorList>
            <person name="Pitluck S."/>
            <person name="Sikorski J."/>
            <person name="Zeytun A."/>
            <person name="Lapidus A."/>
            <person name="Nolan M."/>
            <person name="Lucas S."/>
            <person name="Hammon N."/>
            <person name="Deshpande S."/>
            <person name="Cheng J.F."/>
            <person name="Tapia R."/>
            <person name="Han C."/>
            <person name="Goodwin L."/>
            <person name="Liolios K."/>
            <person name="Pagani I."/>
            <person name="Ivanova N."/>
            <person name="Mavromatis K."/>
            <person name="Pati A."/>
            <person name="Chen A."/>
            <person name="Palaniappan K."/>
            <person name="Hauser L."/>
            <person name="Chang Y.J."/>
            <person name="Jeffries C.D."/>
            <person name="Detter J.C."/>
            <person name="Brambilla E."/>
            <person name="Djao O.D."/>
            <person name="Rohde M."/>
            <person name="Spring S."/>
            <person name="Goker M."/>
            <person name="Woyke T."/>
            <person name="Bristow J."/>
            <person name="Eisen J.A."/>
            <person name="Markowitz V."/>
            <person name="Hugenholtz P."/>
            <person name="Kyrpides N.C."/>
            <person name="Klenk H.P."/>
            <person name="Land M."/>
        </authorList>
    </citation>
    <scope>NUCLEOTIDE SEQUENCE [LARGE SCALE GENOMIC DNA]</scope>
    <source>
        <strain evidence="13">DSM 19672 / NBRC 101217 / Yu37-1</strain>
    </source>
</reference>
<comment type="catalytic activity">
    <reaction evidence="9 10">
        <text>IMP + H2O = 5-formamido-1-(5-phospho-D-ribosyl)imidazole-4-carboxamide</text>
        <dbReference type="Rhea" id="RHEA:18445"/>
        <dbReference type="ChEBI" id="CHEBI:15377"/>
        <dbReference type="ChEBI" id="CHEBI:58053"/>
        <dbReference type="ChEBI" id="CHEBI:58467"/>
        <dbReference type="EC" id="3.5.4.10"/>
    </reaction>
</comment>
<dbReference type="GO" id="GO:0003937">
    <property type="term" value="F:IMP cyclohydrolase activity"/>
    <property type="evidence" value="ECO:0007669"/>
    <property type="project" value="UniProtKB-UniRule"/>
</dbReference>
<dbReference type="Gene3D" id="3.40.140.20">
    <property type="match status" value="2"/>
</dbReference>
<evidence type="ECO:0000256" key="2">
    <source>
        <dbReference type="ARBA" id="ARBA00004954"/>
    </source>
</evidence>
<dbReference type="SMART" id="SM00798">
    <property type="entry name" value="AICARFT_IMPCHas"/>
    <property type="match status" value="1"/>
</dbReference>
<evidence type="ECO:0000256" key="6">
    <source>
        <dbReference type="ARBA" id="ARBA00022801"/>
    </source>
</evidence>
<evidence type="ECO:0000256" key="1">
    <source>
        <dbReference type="ARBA" id="ARBA00004844"/>
    </source>
</evidence>
<evidence type="ECO:0000313" key="12">
    <source>
        <dbReference type="EMBL" id="ADR18991.1"/>
    </source>
</evidence>
<dbReference type="CDD" id="cd01421">
    <property type="entry name" value="IMPCH"/>
    <property type="match status" value="1"/>
</dbReference>
<dbReference type="HOGENOM" id="CLU_016316_5_2_0"/>
<reference key="1">
    <citation type="submission" date="2010-11" db="EMBL/GenBank/DDBJ databases">
        <title>The complete genome of chromosome of Calditerrivibrio nitroreducens DSM 19672.</title>
        <authorList>
            <consortium name="US DOE Joint Genome Institute (JGI-PGF)"/>
            <person name="Lucas S."/>
            <person name="Copeland A."/>
            <person name="Lapidus A."/>
            <person name="Bruce D."/>
            <person name="Goodwin L."/>
            <person name="Pitluck S."/>
            <person name="Kyrpides N."/>
            <person name="Mavromatis K."/>
            <person name="Ivanova N."/>
            <person name="Mikhailova N."/>
            <person name="Zeytun A."/>
            <person name="Brettin T."/>
            <person name="Detter J.C."/>
            <person name="Tapia R."/>
            <person name="Han C."/>
            <person name="Land M."/>
            <person name="Hauser L."/>
            <person name="Markowitz V."/>
            <person name="Cheng J.-F."/>
            <person name="Hugenholtz P."/>
            <person name="Woyke T."/>
            <person name="Wu D."/>
            <person name="Spring S."/>
            <person name="Schroeder M."/>
            <person name="Brambilla E."/>
            <person name="Klenk H.-P."/>
            <person name="Eisen J.A."/>
        </authorList>
    </citation>
    <scope>NUCLEOTIDE SEQUENCE [LARGE SCALE GENOMIC DNA]</scope>
    <source>
        <strain>DSM 19672</strain>
    </source>
</reference>
<dbReference type="EC" id="3.5.4.10" evidence="10"/>
<keyword evidence="4 10" id="KW-0808">Transferase</keyword>
<comment type="domain">
    <text evidence="10">The IMP cyclohydrolase activity resides in the N-terminal region.</text>
</comment>
<evidence type="ECO:0000256" key="8">
    <source>
        <dbReference type="ARBA" id="ARBA00050488"/>
    </source>
</evidence>
<keyword evidence="13" id="KW-1185">Reference proteome</keyword>
<keyword evidence="6 10" id="KW-0378">Hydrolase</keyword>
<evidence type="ECO:0000256" key="7">
    <source>
        <dbReference type="ARBA" id="ARBA00023268"/>
    </source>
</evidence>
<dbReference type="FunFam" id="3.40.140.20:FF:000002">
    <property type="entry name" value="Bifunctional purine biosynthesis protein PurH"/>
    <property type="match status" value="1"/>
</dbReference>
<dbReference type="FunFam" id="3.40.140.20:FF:000001">
    <property type="entry name" value="Bifunctional purine biosynthesis protein PurH"/>
    <property type="match status" value="1"/>
</dbReference>
<evidence type="ECO:0000256" key="9">
    <source>
        <dbReference type="ARBA" id="ARBA00050687"/>
    </source>
</evidence>
<dbReference type="PROSITE" id="PS51855">
    <property type="entry name" value="MGS"/>
    <property type="match status" value="1"/>
</dbReference>
<evidence type="ECO:0000256" key="5">
    <source>
        <dbReference type="ARBA" id="ARBA00022755"/>
    </source>
</evidence>
<evidence type="ECO:0000256" key="4">
    <source>
        <dbReference type="ARBA" id="ARBA00022679"/>
    </source>
</evidence>
<keyword evidence="5 10" id="KW-0658">Purine biosynthesis</keyword>
<gene>
    <name evidence="10" type="primary">purH</name>
    <name evidence="12" type="ordered locus">Calni_1080</name>
</gene>
<dbReference type="GO" id="GO:0004643">
    <property type="term" value="F:phosphoribosylaminoimidazolecarboxamide formyltransferase activity"/>
    <property type="evidence" value="ECO:0007669"/>
    <property type="project" value="UniProtKB-UniRule"/>
</dbReference>
<proteinExistence type="inferred from homology"/>
<name>E4TI75_CALNY</name>
<dbReference type="Proteomes" id="UP000007039">
    <property type="component" value="Chromosome"/>
</dbReference>
<organism evidence="12 13">
    <name type="scientific">Calditerrivibrio nitroreducens (strain DSM 19672 / NBRC 101217 / Yu37-1)</name>
    <dbReference type="NCBI Taxonomy" id="768670"/>
    <lineage>
        <taxon>Bacteria</taxon>
        <taxon>Pseudomonadati</taxon>
        <taxon>Deferribacterota</taxon>
        <taxon>Deferribacteres</taxon>
        <taxon>Deferribacterales</taxon>
        <taxon>Calditerrivibrionaceae</taxon>
    </lineage>
</organism>
<comment type="pathway">
    <text evidence="1 10">Purine metabolism; IMP biosynthesis via de novo pathway; IMP from 5-formamido-1-(5-phospho-D-ribosyl)imidazole-4-carboxamide: step 1/1.</text>
</comment>
<dbReference type="InterPro" id="IPR002695">
    <property type="entry name" value="PurH-like"/>
</dbReference>
<evidence type="ECO:0000313" key="13">
    <source>
        <dbReference type="Proteomes" id="UP000007039"/>
    </source>
</evidence>
<dbReference type="FunFam" id="3.40.50.1380:FF:000001">
    <property type="entry name" value="Bifunctional purine biosynthesis protein PurH"/>
    <property type="match status" value="1"/>
</dbReference>
<protein>
    <recommendedName>
        <fullName evidence="10">Bifunctional purine biosynthesis protein PurH</fullName>
    </recommendedName>
    <domain>
        <recommendedName>
            <fullName evidence="10">Phosphoribosylaminoimidazolecarboxamide formyltransferase</fullName>
            <ecNumber evidence="10">2.1.2.3</ecNumber>
        </recommendedName>
        <alternativeName>
            <fullName evidence="10">AICAR transformylase</fullName>
        </alternativeName>
    </domain>
    <domain>
        <recommendedName>
            <fullName evidence="10">IMP cyclohydrolase</fullName>
            <ecNumber evidence="10">3.5.4.10</ecNumber>
        </recommendedName>
        <alternativeName>
            <fullName evidence="10">ATIC</fullName>
        </alternativeName>
        <alternativeName>
            <fullName evidence="10">IMP synthase</fullName>
        </alternativeName>
        <alternativeName>
            <fullName evidence="10">Inosinicase</fullName>
        </alternativeName>
    </domain>
</protein>
<dbReference type="SMART" id="SM00851">
    <property type="entry name" value="MGS"/>
    <property type="match status" value="1"/>
</dbReference>
<dbReference type="PANTHER" id="PTHR11692:SF0">
    <property type="entry name" value="BIFUNCTIONAL PURINE BIOSYNTHESIS PROTEIN ATIC"/>
    <property type="match status" value="1"/>
</dbReference>